<protein>
    <submittedName>
        <fullName evidence="4">SWIM zinc finger family protein</fullName>
    </submittedName>
</protein>
<sequence length="175" mass="19896">MTTPLARLKTTNRVRKRFQYEAFEFELRDDDICVRNGSYADPENHEYTVRIEDDLPTACTCPADAKYSGACKHRVAVALRQPILDAVRHHQLLADGGETVQPRTTLTTTRRTPKNKQRQTNRTVTVRTSPAIFRAGSATGPDDVTSRIAYLTLRRPLRSATLYRSTITSNRFRTL</sequence>
<comment type="caution">
    <text evidence="4">The sequence shown here is derived from an EMBL/GenBank/DDBJ whole genome shotgun (WGS) entry which is preliminary data.</text>
</comment>
<reference evidence="4 5" key="1">
    <citation type="journal article" date="2019" name="Int. J. Syst. Evol. Microbiol.">
        <title>The Global Catalogue of Microorganisms (GCM) 10K type strain sequencing project: providing services to taxonomists for standard genome sequencing and annotation.</title>
        <authorList>
            <consortium name="The Broad Institute Genomics Platform"/>
            <consortium name="The Broad Institute Genome Sequencing Center for Infectious Disease"/>
            <person name="Wu L."/>
            <person name="Ma J."/>
        </authorList>
    </citation>
    <scope>NUCLEOTIDE SEQUENCE [LARGE SCALE GENOMIC DNA]</scope>
    <source>
        <strain evidence="4 5">DT72</strain>
    </source>
</reference>
<dbReference type="AlphaFoldDB" id="A0ABD5WG70"/>
<keyword evidence="5" id="KW-1185">Reference proteome</keyword>
<proteinExistence type="predicted"/>
<dbReference type="EMBL" id="JBHSZH010000004">
    <property type="protein sequence ID" value="MFC7079534.1"/>
    <property type="molecule type" value="Genomic_DNA"/>
</dbReference>
<evidence type="ECO:0000313" key="5">
    <source>
        <dbReference type="Proteomes" id="UP001596407"/>
    </source>
</evidence>
<evidence type="ECO:0000256" key="2">
    <source>
        <dbReference type="SAM" id="MobiDB-lite"/>
    </source>
</evidence>
<dbReference type="GO" id="GO:0008270">
    <property type="term" value="F:zinc ion binding"/>
    <property type="evidence" value="ECO:0007669"/>
    <property type="project" value="UniProtKB-KW"/>
</dbReference>
<evidence type="ECO:0000313" key="4">
    <source>
        <dbReference type="EMBL" id="MFC7079534.1"/>
    </source>
</evidence>
<dbReference type="InterPro" id="IPR007527">
    <property type="entry name" value="Znf_SWIM"/>
</dbReference>
<dbReference type="Pfam" id="PF04434">
    <property type="entry name" value="SWIM"/>
    <property type="match status" value="1"/>
</dbReference>
<feature type="region of interest" description="Disordered" evidence="2">
    <location>
        <begin position="104"/>
        <end position="123"/>
    </location>
</feature>
<dbReference type="RefSeq" id="WP_382209013.1">
    <property type="nucleotide sequence ID" value="NZ_JBHSZH010000004.1"/>
</dbReference>
<dbReference type="PROSITE" id="PS50966">
    <property type="entry name" value="ZF_SWIM"/>
    <property type="match status" value="1"/>
</dbReference>
<dbReference type="Proteomes" id="UP001596407">
    <property type="component" value="Unassembled WGS sequence"/>
</dbReference>
<feature type="domain" description="SWIM-type" evidence="3">
    <location>
        <begin position="47"/>
        <end position="82"/>
    </location>
</feature>
<gene>
    <name evidence="4" type="ORF">ACFQJ6_04590</name>
</gene>
<keyword evidence="1" id="KW-0479">Metal-binding</keyword>
<organism evidence="4 5">
    <name type="scientific">Halorussus caseinilyticus</name>
    <dbReference type="NCBI Taxonomy" id="3034025"/>
    <lineage>
        <taxon>Archaea</taxon>
        <taxon>Methanobacteriati</taxon>
        <taxon>Methanobacteriota</taxon>
        <taxon>Stenosarchaea group</taxon>
        <taxon>Halobacteria</taxon>
        <taxon>Halobacteriales</taxon>
        <taxon>Haladaptataceae</taxon>
        <taxon>Halorussus</taxon>
    </lineage>
</organism>
<evidence type="ECO:0000259" key="3">
    <source>
        <dbReference type="PROSITE" id="PS50966"/>
    </source>
</evidence>
<accession>A0ABD5WG70</accession>
<evidence type="ECO:0000256" key="1">
    <source>
        <dbReference type="PROSITE-ProRule" id="PRU00325"/>
    </source>
</evidence>
<keyword evidence="1" id="KW-0863">Zinc-finger</keyword>
<name>A0ABD5WG70_9EURY</name>
<keyword evidence="1" id="KW-0862">Zinc</keyword>